<sequence length="1147" mass="127599">MDALQKELEEAMSSFTSIEAQRSADGQHLAAAEERQRDAQERCLDRRKDEGVWGKDACLQQAEQQAFELRSELREEGARAKSATEAVKKDLADKVSRVAQLEGSLSENRNQLKTIQQHVDGLMQDLMERTIKSSDDEAMLGTLARQLQQEQQEDVQDDRDVKDDDLDQEDVQDDPDVKDDNLDPETEEDSKPVEIQDQVEDTIAAAQSYDFDKLKNDSKRHVHYTAATSPARESESSPLKLIWNFEGTGPPVPDPAEANIVKEQHAKTLGPTAVVQGMQSTALPHPGCFQPRHATDIDQAERCPDACPLFAEDTASPQHCNFKCVNTSDCGLEHTHTNLAQSVPDETRGFCRRCVVVACSRCNRAAHGDVCAECQRGFRLENGECVSQIPILGSLLKGSLYLILLVPVLYFVAWYVSLVLRKATNLEEQAQALQFRTQTKLCKPDSGDERGSVLFFRYQLFIMIWALVLATLWVASVSMTDGSLYALGTEDPESPRELCAVIHRGFEQQRTMMSTKVYFLLVAYIASLVLCISFGIFQQRTFHRLNNDATQADFVALVDGLPAVHGTENLEEILKTELQTGTSQEIVGVSVGWDFAPHAEKITELLESDVRALDKLPGSPETADPAATSATSARAPVEGASRPRWFRPMDRLMLTQVLGIELTTPAPATAEATSGETLAKSLVCSPKALVVFKTESGRDAALAAKKDISFRGNTLQIKPLTSEPMGICWENFAVVRQKQRERLWAAIKMILLASFAWSLFIYLPFAQYASSFSYSNGDKPSIGMTISLTLIVVLGNLFMYTTCAEAAKRIGFINRDAEGGAYMVLYTFAILLNIMMDAALTGSIAYRTAVGQRARTYGGTLIADLTRAQAIFESFELQRQLGLAVFKYCWPAMYLVPFIGEAVGANWFTLHLARLVVASFPHIKGFKAQQAMKVLVPMDPGRYADVLINITAGVLIFFLPGGYTLPLLVALILSHVFIILFDHFRVLRCVPSFCFSSSVVDDYAQKLLILPCALIMAAFILKSNCTLTSTFCVQDSSLGLSMLMGGALHVGLHWWLLRVIVPKFGNVKEHVPTKFTYEQVASLAAPSWFNLNPAYCLRSKYFYKHETPCYYLVQGREHVLRKNDKAMSFFEDQRRVVKETYGRFQLG</sequence>
<feature type="region of interest" description="Disordered" evidence="1">
    <location>
        <begin position="1"/>
        <end position="42"/>
    </location>
</feature>
<evidence type="ECO:0008006" key="5">
    <source>
        <dbReference type="Google" id="ProtNLM"/>
    </source>
</evidence>
<feature type="compositionally biased region" description="Low complexity" evidence="1">
    <location>
        <begin position="619"/>
        <end position="636"/>
    </location>
</feature>
<keyword evidence="2" id="KW-0472">Membrane</keyword>
<feature type="transmembrane region" description="Helical" evidence="2">
    <location>
        <begin position="782"/>
        <end position="800"/>
    </location>
</feature>
<keyword evidence="4" id="KW-1185">Reference proteome</keyword>
<feature type="transmembrane region" description="Helical" evidence="2">
    <location>
        <begin position="743"/>
        <end position="762"/>
    </location>
</feature>
<feature type="transmembrane region" description="Helical" evidence="2">
    <location>
        <begin position="1041"/>
        <end position="1061"/>
    </location>
</feature>
<feature type="compositionally biased region" description="Acidic residues" evidence="1">
    <location>
        <begin position="151"/>
        <end position="188"/>
    </location>
</feature>
<name>A0ABP0I3Y8_9DINO</name>
<protein>
    <recommendedName>
        <fullName evidence="5">CSC1/OSCA1-like 7TM region domain-containing protein</fullName>
    </recommendedName>
</protein>
<feature type="transmembrane region" description="Helical" evidence="2">
    <location>
        <begin position="400"/>
        <end position="420"/>
    </location>
</feature>
<evidence type="ECO:0000256" key="2">
    <source>
        <dbReference type="SAM" id="Phobius"/>
    </source>
</evidence>
<dbReference type="EMBL" id="CAXAMN010002002">
    <property type="protein sequence ID" value="CAK8997305.1"/>
    <property type="molecule type" value="Genomic_DNA"/>
</dbReference>
<gene>
    <name evidence="3" type="ORF">CCMP2556_LOCUS4808</name>
</gene>
<proteinExistence type="predicted"/>
<accession>A0ABP0I3Y8</accession>
<evidence type="ECO:0000256" key="1">
    <source>
        <dbReference type="SAM" id="MobiDB-lite"/>
    </source>
</evidence>
<feature type="transmembrane region" description="Helical" evidence="2">
    <location>
        <begin position="1003"/>
        <end position="1021"/>
    </location>
</feature>
<feature type="transmembrane region" description="Helical" evidence="2">
    <location>
        <begin position="517"/>
        <end position="537"/>
    </location>
</feature>
<comment type="caution">
    <text evidence="3">The sequence shown here is derived from an EMBL/GenBank/DDBJ whole genome shotgun (WGS) entry which is preliminary data.</text>
</comment>
<reference evidence="3 4" key="1">
    <citation type="submission" date="2024-02" db="EMBL/GenBank/DDBJ databases">
        <authorList>
            <person name="Chen Y."/>
            <person name="Shah S."/>
            <person name="Dougan E. K."/>
            <person name="Thang M."/>
            <person name="Chan C."/>
        </authorList>
    </citation>
    <scope>NUCLEOTIDE SEQUENCE [LARGE SCALE GENOMIC DNA]</scope>
</reference>
<evidence type="ECO:0000313" key="3">
    <source>
        <dbReference type="EMBL" id="CAK8997305.1"/>
    </source>
</evidence>
<dbReference type="Proteomes" id="UP001642484">
    <property type="component" value="Unassembled WGS sequence"/>
</dbReference>
<feature type="region of interest" description="Disordered" evidence="1">
    <location>
        <begin position="147"/>
        <end position="197"/>
    </location>
</feature>
<feature type="transmembrane region" description="Helical" evidence="2">
    <location>
        <begin position="460"/>
        <end position="479"/>
    </location>
</feature>
<feature type="transmembrane region" description="Helical" evidence="2">
    <location>
        <begin position="821"/>
        <end position="846"/>
    </location>
</feature>
<evidence type="ECO:0000313" key="4">
    <source>
        <dbReference type="Proteomes" id="UP001642484"/>
    </source>
</evidence>
<feature type="compositionally biased region" description="Basic and acidic residues" evidence="1">
    <location>
        <begin position="31"/>
        <end position="42"/>
    </location>
</feature>
<feature type="region of interest" description="Disordered" evidence="1">
    <location>
        <begin position="616"/>
        <end position="639"/>
    </location>
</feature>
<keyword evidence="2" id="KW-1133">Transmembrane helix</keyword>
<organism evidence="3 4">
    <name type="scientific">Durusdinium trenchii</name>
    <dbReference type="NCBI Taxonomy" id="1381693"/>
    <lineage>
        <taxon>Eukaryota</taxon>
        <taxon>Sar</taxon>
        <taxon>Alveolata</taxon>
        <taxon>Dinophyceae</taxon>
        <taxon>Suessiales</taxon>
        <taxon>Symbiodiniaceae</taxon>
        <taxon>Durusdinium</taxon>
    </lineage>
</organism>
<keyword evidence="2" id="KW-0812">Transmembrane</keyword>